<name>A0ACC3A832_9EURO</name>
<keyword evidence="2" id="KW-1185">Reference proteome</keyword>
<dbReference type="EMBL" id="JAPDRQ010000070">
    <property type="protein sequence ID" value="KAJ9657013.1"/>
    <property type="molecule type" value="Genomic_DNA"/>
</dbReference>
<gene>
    <name evidence="1" type="ORF">H2198_004613</name>
</gene>
<protein>
    <submittedName>
        <fullName evidence="1">Uncharacterized protein</fullName>
    </submittedName>
</protein>
<proteinExistence type="predicted"/>
<accession>A0ACC3A832</accession>
<evidence type="ECO:0000313" key="1">
    <source>
        <dbReference type="EMBL" id="KAJ9657013.1"/>
    </source>
</evidence>
<evidence type="ECO:0000313" key="2">
    <source>
        <dbReference type="Proteomes" id="UP001172386"/>
    </source>
</evidence>
<dbReference type="Proteomes" id="UP001172386">
    <property type="component" value="Unassembled WGS sequence"/>
</dbReference>
<organism evidence="1 2">
    <name type="scientific">Neophaeococcomyces mojaviensis</name>
    <dbReference type="NCBI Taxonomy" id="3383035"/>
    <lineage>
        <taxon>Eukaryota</taxon>
        <taxon>Fungi</taxon>
        <taxon>Dikarya</taxon>
        <taxon>Ascomycota</taxon>
        <taxon>Pezizomycotina</taxon>
        <taxon>Eurotiomycetes</taxon>
        <taxon>Chaetothyriomycetidae</taxon>
        <taxon>Chaetothyriales</taxon>
        <taxon>Chaetothyriales incertae sedis</taxon>
        <taxon>Neophaeococcomyces</taxon>
    </lineage>
</organism>
<reference evidence="1" key="1">
    <citation type="submission" date="2022-10" db="EMBL/GenBank/DDBJ databases">
        <title>Culturing micro-colonial fungi from biological soil crusts in the Mojave desert and describing Neophaeococcomyces mojavensis, and introducing the new genera and species Taxawa tesnikishii.</title>
        <authorList>
            <person name="Kurbessoian T."/>
            <person name="Stajich J.E."/>
        </authorList>
    </citation>
    <scope>NUCLEOTIDE SEQUENCE</scope>
    <source>
        <strain evidence="1">JES_112</strain>
    </source>
</reference>
<sequence length="352" mass="40007">MLLFTSSLRAPLRSNNLDQQLDFLPQELTIYEIIATIFIFVWRQLLYIIGLRSDNSIKTTITGDEQYILPKLELLAPFRISRTDLKRFEEAVSTTENHDLLDDPAQICLFLSALSEPAMLLLLSHPDCPIRPLGSVNVRNRFELSTSAVLSCRKLLELQTCEVHARLLPETRKVKRGLEIDIQVDIIDLTGGTEHKVFQQTFTMLQFMRFKTRSMAIPQVDLYTADTAWLKDVAGTTNFQMSLVSPRAWAAICKDYNPIHISKLAARLFDFPSVIAHGNHALAIALASYHNTSRKHSIDFKRITIEVQFRRPIVLPTNKGLRLKSKQDSADAERFWIVQGEKICVVASVEGL</sequence>
<comment type="caution">
    <text evidence="1">The sequence shown here is derived from an EMBL/GenBank/DDBJ whole genome shotgun (WGS) entry which is preliminary data.</text>
</comment>